<dbReference type="SMART" id="SM00326">
    <property type="entry name" value="SH3"/>
    <property type="match status" value="1"/>
</dbReference>
<dbReference type="InterPro" id="IPR036028">
    <property type="entry name" value="SH3-like_dom_sf"/>
</dbReference>
<keyword evidence="4" id="KW-0597">Phosphoprotein</keyword>
<comment type="caution">
    <text evidence="13">The sequence shown here is derived from an EMBL/GenBank/DDBJ whole genome shotgun (WGS) entry which is preliminary data.</text>
</comment>
<dbReference type="Gene3D" id="1.10.10.60">
    <property type="entry name" value="Homeodomain-like"/>
    <property type="match status" value="1"/>
</dbReference>
<dbReference type="Pfam" id="PF05225">
    <property type="entry name" value="HTH_psq"/>
    <property type="match status" value="1"/>
</dbReference>
<evidence type="ECO:0000256" key="1">
    <source>
        <dbReference type="ARBA" id="ARBA00004245"/>
    </source>
</evidence>
<dbReference type="Pfam" id="PF14604">
    <property type="entry name" value="SH3_9"/>
    <property type="match status" value="1"/>
</dbReference>
<feature type="compositionally biased region" description="Polar residues" evidence="10">
    <location>
        <begin position="1056"/>
        <end position="1079"/>
    </location>
</feature>
<dbReference type="GO" id="GO:0003677">
    <property type="term" value="F:DNA binding"/>
    <property type="evidence" value="ECO:0007669"/>
    <property type="project" value="InterPro"/>
</dbReference>
<evidence type="ECO:0008006" key="15">
    <source>
        <dbReference type="Google" id="ProtNLM"/>
    </source>
</evidence>
<accession>A0A5N4B3D6</accession>
<dbReference type="Gene3D" id="2.30.30.40">
    <property type="entry name" value="SH3 Domains"/>
    <property type="match status" value="1"/>
</dbReference>
<feature type="domain" description="SH3" evidence="11">
    <location>
        <begin position="1082"/>
        <end position="1141"/>
    </location>
</feature>
<dbReference type="Proteomes" id="UP000327044">
    <property type="component" value="Unassembled WGS sequence"/>
</dbReference>
<dbReference type="InterPro" id="IPR057870">
    <property type="entry name" value="HR1_TOCA"/>
</dbReference>
<evidence type="ECO:0000259" key="12">
    <source>
        <dbReference type="PROSITE" id="PS51741"/>
    </source>
</evidence>
<keyword evidence="5 8" id="KW-0175">Coiled coil</keyword>
<dbReference type="SUPFAM" id="SSF50044">
    <property type="entry name" value="SH3-domain"/>
    <property type="match status" value="1"/>
</dbReference>
<dbReference type="InterPro" id="IPR027267">
    <property type="entry name" value="AH/BAR_dom_sf"/>
</dbReference>
<evidence type="ECO:0000256" key="7">
    <source>
        <dbReference type="PROSITE-ProRule" id="PRU00192"/>
    </source>
</evidence>
<feature type="region of interest" description="Disordered" evidence="10">
    <location>
        <begin position="1047"/>
        <end position="1081"/>
    </location>
</feature>
<sequence>MVRTYKHKTSRADIDETIVARALTEISNGRMSLRTAASEFGLKKSMLHKRFKKQRNTTEDSGAESDTVDQGKSKYASNQVFSAEEENMLNSYLLKSSSIHYGLTLRQTRTLAYEYALKLNKKFPNKWNVEKQAGIDWMKSFLKRHKNISLRKPENTSLARATSFNPANVNAFFCNYKSVLEKFKFEPNRILNLDETGITTVLPSPKVLTEKGKKQVGQIVSSERGQLVTFVGIITATGNALPPIYVFPRVHAKDHFVNGGPIGAVGLAHKSGWMTAELFMNVLKHIVHHLSPSKENPILLLIDNHKSHISLPALLQPLDVGVYGPFKAILKSTFNNHMATHPGKQITIYDIPQLSKQPFLLSFIPKNITKAFEATGLWPLNELVFTEADFQSSYVSDRPVTDSVVNSNLSNTGTTGQNATRPENKSVLDERDTTPPGPSGIVTPEVLRPYPKAAPRRNVQRRTGKSCIYTSTPEMDAIKNKEQERQIPKEKKRNVKRVIFESSPDKEHMDAEDSSEEGGSFSDEGFDGNDFAEEHSILDSDVISTDDFVLVKFATKKTFIYYVALVQKLFEGGVECEVKYLRRKLPGWSFHFPVISDIATVIRDDIVLKLPKPVNHKGTARTSDYFKFGVDLTKSDAELQYAKSLSKLSGKLARACREGVGGLNDTWRSIAVELETRAEAHRVLGTALLEDATRPLKTLTENQHKIRKQAEIGVDKSTKVLSEWRAAEAKSKKHSHACARDNEKLQDALLDVRLSKTTSLIQLAHMHNQKVLSEKENAKLEGKRRKAEDAVKKADIEYYTLCVRAERARLEWESDILRGSNTFQVLEEERLNNLKSVLNSYLHHSNQLGPRLVEATERLSGPVAQADPSKDLSTFVNLRNSSQQTAEQLLPDFYCEHITLAMNRDRRKQALVKLLQLIRQDIERERKSKNGLENLSKAIKQTPNFGAEDSQQNVSEKLYHMKSMLTYLEGARYKVQNALAELDSKPKTGHPLAPHITVTRDKAGLQQSVLKVPDWLREEFVEPEKSPVSEKSIKSGHINEIDYLEPDWTDRGAADGNSNQPDSDFDEFSSQGSSATEENPVQPIAQCKALYTYTPNLPDELALHPGDVLSVYRKQEDGWWLGECKGSVGIFPATYVESLQA</sequence>
<dbReference type="PRINTS" id="PR00452">
    <property type="entry name" value="SH3DOMAIN"/>
</dbReference>
<dbReference type="Gene3D" id="6.10.140.470">
    <property type="match status" value="1"/>
</dbReference>
<dbReference type="GO" id="GO:0043226">
    <property type="term" value="C:organelle"/>
    <property type="evidence" value="ECO:0007669"/>
    <property type="project" value="UniProtKB-ARBA"/>
</dbReference>
<feature type="domain" description="F-BAR" evidence="12">
    <location>
        <begin position="634"/>
        <end position="871"/>
    </location>
</feature>
<dbReference type="EMBL" id="VVIM01000001">
    <property type="protein sequence ID" value="KAB0804063.1"/>
    <property type="molecule type" value="Genomic_DNA"/>
</dbReference>
<feature type="region of interest" description="Disordered" evidence="10">
    <location>
        <begin position="51"/>
        <end position="71"/>
    </location>
</feature>
<keyword evidence="6" id="KW-0206">Cytoskeleton</keyword>
<proteinExistence type="predicted"/>
<keyword evidence="2 7" id="KW-0728">SH3 domain</keyword>
<evidence type="ECO:0000256" key="8">
    <source>
        <dbReference type="PROSITE-ProRule" id="PRU01077"/>
    </source>
</evidence>
<dbReference type="PANTHER" id="PTHR23065:SF7">
    <property type="entry name" value="NOSTRIN, ISOFORM H"/>
    <property type="match status" value="1"/>
</dbReference>
<feature type="coiled-coil region" evidence="9">
    <location>
        <begin position="770"/>
        <end position="797"/>
    </location>
</feature>
<evidence type="ECO:0000259" key="11">
    <source>
        <dbReference type="PROSITE" id="PS50002"/>
    </source>
</evidence>
<dbReference type="InterPro" id="IPR031160">
    <property type="entry name" value="F_BAR_dom"/>
</dbReference>
<dbReference type="InterPro" id="IPR007889">
    <property type="entry name" value="HTH_Psq"/>
</dbReference>
<evidence type="ECO:0000256" key="6">
    <source>
        <dbReference type="ARBA" id="ARBA00023212"/>
    </source>
</evidence>
<feature type="compositionally biased region" description="Basic and acidic residues" evidence="10">
    <location>
        <begin position="476"/>
        <end position="489"/>
    </location>
</feature>
<keyword evidence="3" id="KW-0963">Cytoplasm</keyword>
<gene>
    <name evidence="13" type="ORF">PPYR_01033</name>
</gene>
<dbReference type="AlphaFoldDB" id="A0A5N4B3D6"/>
<dbReference type="Pfam" id="PF25610">
    <property type="entry name" value="HR1_TOCA"/>
    <property type="match status" value="1"/>
</dbReference>
<evidence type="ECO:0000256" key="5">
    <source>
        <dbReference type="ARBA" id="ARBA00023054"/>
    </source>
</evidence>
<dbReference type="PROSITE" id="PS50002">
    <property type="entry name" value="SH3"/>
    <property type="match status" value="1"/>
</dbReference>
<evidence type="ECO:0000256" key="4">
    <source>
        <dbReference type="ARBA" id="ARBA00022553"/>
    </source>
</evidence>
<evidence type="ECO:0000313" key="13">
    <source>
        <dbReference type="EMBL" id="KAB0804063.1"/>
    </source>
</evidence>
<dbReference type="Gene3D" id="1.20.1270.60">
    <property type="entry name" value="Arfaptin homology (AH) domain/BAR domain"/>
    <property type="match status" value="1"/>
</dbReference>
<name>A0A5N4B3D6_PHOPY</name>
<feature type="region of interest" description="Disordered" evidence="10">
    <location>
        <begin position="474"/>
        <end position="526"/>
    </location>
</feature>
<evidence type="ECO:0000256" key="3">
    <source>
        <dbReference type="ARBA" id="ARBA00022490"/>
    </source>
</evidence>
<organism evidence="13 14">
    <name type="scientific">Photinus pyralis</name>
    <name type="common">Common eastern firefly</name>
    <name type="synonym">Lampyris pyralis</name>
    <dbReference type="NCBI Taxonomy" id="7054"/>
    <lineage>
        <taxon>Eukaryota</taxon>
        <taxon>Metazoa</taxon>
        <taxon>Ecdysozoa</taxon>
        <taxon>Arthropoda</taxon>
        <taxon>Hexapoda</taxon>
        <taxon>Insecta</taxon>
        <taxon>Pterygota</taxon>
        <taxon>Neoptera</taxon>
        <taxon>Endopterygota</taxon>
        <taxon>Coleoptera</taxon>
        <taxon>Polyphaga</taxon>
        <taxon>Elateriformia</taxon>
        <taxon>Elateroidea</taxon>
        <taxon>Lampyridae</taxon>
        <taxon>Lampyrinae</taxon>
        <taxon>Photinus</taxon>
    </lineage>
</organism>
<dbReference type="PRINTS" id="PR00499">
    <property type="entry name" value="P67PHOX"/>
</dbReference>
<dbReference type="InterPro" id="IPR001452">
    <property type="entry name" value="SH3_domain"/>
</dbReference>
<dbReference type="GO" id="GO:0005886">
    <property type="term" value="C:plasma membrane"/>
    <property type="evidence" value="ECO:0007669"/>
    <property type="project" value="TreeGrafter"/>
</dbReference>
<keyword evidence="14" id="KW-1185">Reference proteome</keyword>
<evidence type="ECO:0000256" key="2">
    <source>
        <dbReference type="ARBA" id="ARBA00022443"/>
    </source>
</evidence>
<evidence type="ECO:0000256" key="9">
    <source>
        <dbReference type="SAM" id="Coils"/>
    </source>
</evidence>
<dbReference type="GO" id="GO:0005737">
    <property type="term" value="C:cytoplasm"/>
    <property type="evidence" value="ECO:0007669"/>
    <property type="project" value="TreeGrafter"/>
</dbReference>
<protein>
    <recommendedName>
        <fullName evidence="15">SH3 domain-containing protein</fullName>
    </recommendedName>
</protein>
<dbReference type="PANTHER" id="PTHR23065">
    <property type="entry name" value="PROLINE-SERINE-THREONINE PHOSPHATASE INTERACTING PROTEIN 1"/>
    <property type="match status" value="1"/>
</dbReference>
<dbReference type="PROSITE" id="PS51741">
    <property type="entry name" value="F_BAR"/>
    <property type="match status" value="1"/>
</dbReference>
<dbReference type="SUPFAM" id="SSF103657">
    <property type="entry name" value="BAR/IMD domain-like"/>
    <property type="match status" value="1"/>
</dbReference>
<dbReference type="InterPro" id="IPR035656">
    <property type="entry name" value="Nostrin_SH3"/>
</dbReference>
<feature type="compositionally biased region" description="Polar residues" evidence="10">
    <location>
        <begin position="404"/>
        <end position="421"/>
    </location>
</feature>
<feature type="compositionally biased region" description="Basic and acidic residues" evidence="10">
    <location>
        <begin position="422"/>
        <end position="433"/>
    </location>
</feature>
<evidence type="ECO:0000313" key="14">
    <source>
        <dbReference type="Proteomes" id="UP000327044"/>
    </source>
</evidence>
<comment type="subcellular location">
    <subcellularLocation>
        <location evidence="1">Cytoplasm</location>
        <location evidence="1">Cytoskeleton</location>
    </subcellularLocation>
</comment>
<dbReference type="CDD" id="cd11823">
    <property type="entry name" value="SH3_Nostrin"/>
    <property type="match status" value="1"/>
</dbReference>
<dbReference type="InParanoid" id="A0A5N4B3D6"/>
<evidence type="ECO:0000256" key="10">
    <source>
        <dbReference type="SAM" id="MobiDB-lite"/>
    </source>
</evidence>
<feature type="region of interest" description="Disordered" evidence="10">
    <location>
        <begin position="404"/>
        <end position="462"/>
    </location>
</feature>
<reference evidence="13 14" key="1">
    <citation type="journal article" date="2018" name="Elife">
        <title>Firefly genomes illuminate parallel origins of bioluminescence in beetles.</title>
        <authorList>
            <person name="Fallon T.R."/>
            <person name="Lower S.E."/>
            <person name="Chang C.H."/>
            <person name="Bessho-Uehara M."/>
            <person name="Martin G.J."/>
            <person name="Bewick A.J."/>
            <person name="Behringer M."/>
            <person name="Debat H.J."/>
            <person name="Wong I."/>
            <person name="Day J.C."/>
            <person name="Suvorov A."/>
            <person name="Silva C.J."/>
            <person name="Stanger-Hall K.F."/>
            <person name="Hall D.W."/>
            <person name="Schmitz R.J."/>
            <person name="Nelson D.R."/>
            <person name="Lewis S.M."/>
            <person name="Shigenobu S."/>
            <person name="Bybee S.M."/>
            <person name="Larracuente A.M."/>
            <person name="Oba Y."/>
            <person name="Weng J.K."/>
        </authorList>
    </citation>
    <scope>NUCLEOTIDE SEQUENCE [LARGE SCALE GENOMIC DNA]</scope>
    <source>
        <strain evidence="13">1611_PpyrPB1</strain>
        <tissue evidence="13">Whole body</tissue>
    </source>
</reference>